<dbReference type="InterPro" id="IPR013763">
    <property type="entry name" value="Cyclin-like_dom"/>
</dbReference>
<dbReference type="SMART" id="SM00385">
    <property type="entry name" value="CYCLIN"/>
    <property type="match status" value="2"/>
</dbReference>
<dbReference type="Gramene" id="OB02G30860.1">
    <property type="protein sequence ID" value="OB02G30860.1"/>
    <property type="gene ID" value="OB02G30860"/>
</dbReference>
<keyword evidence="3 5" id="KW-0195">Cyclin</keyword>
<evidence type="ECO:0000313" key="9">
    <source>
        <dbReference type="Proteomes" id="UP000006038"/>
    </source>
</evidence>
<feature type="domain" description="Cyclin C-terminal" evidence="7">
    <location>
        <begin position="132"/>
        <end position="239"/>
    </location>
</feature>
<dbReference type="InterPro" id="IPR046965">
    <property type="entry name" value="Cyclin_A/B-like"/>
</dbReference>
<reference evidence="8" key="1">
    <citation type="submission" date="2013-04" db="UniProtKB">
        <authorList>
            <consortium name="EnsemblPlants"/>
        </authorList>
    </citation>
    <scope>IDENTIFICATION</scope>
</reference>
<evidence type="ECO:0000259" key="7">
    <source>
        <dbReference type="SMART" id="SM01332"/>
    </source>
</evidence>
<dbReference type="InterPro" id="IPR006671">
    <property type="entry name" value="Cyclin_N"/>
</dbReference>
<organism evidence="8">
    <name type="scientific">Oryza brachyantha</name>
    <name type="common">malo sina</name>
    <dbReference type="NCBI Taxonomy" id="4533"/>
    <lineage>
        <taxon>Eukaryota</taxon>
        <taxon>Viridiplantae</taxon>
        <taxon>Streptophyta</taxon>
        <taxon>Embryophyta</taxon>
        <taxon>Tracheophyta</taxon>
        <taxon>Spermatophyta</taxon>
        <taxon>Magnoliopsida</taxon>
        <taxon>Liliopsida</taxon>
        <taxon>Poales</taxon>
        <taxon>Poaceae</taxon>
        <taxon>BOP clade</taxon>
        <taxon>Oryzoideae</taxon>
        <taxon>Oryzeae</taxon>
        <taxon>Oryzinae</taxon>
        <taxon>Oryza</taxon>
    </lineage>
</organism>
<dbReference type="GO" id="GO:0016538">
    <property type="term" value="F:cyclin-dependent protein serine/threonine kinase regulator activity"/>
    <property type="evidence" value="ECO:0007669"/>
    <property type="project" value="InterPro"/>
</dbReference>
<dbReference type="EnsemblPlants" id="OB02G30860.1">
    <property type="protein sequence ID" value="OB02G30860.1"/>
    <property type="gene ID" value="OB02G30860"/>
</dbReference>
<evidence type="ECO:0008006" key="10">
    <source>
        <dbReference type="Google" id="ProtNLM"/>
    </source>
</evidence>
<keyword evidence="2" id="KW-0132">Cell division</keyword>
<evidence type="ECO:0000256" key="3">
    <source>
        <dbReference type="ARBA" id="ARBA00023127"/>
    </source>
</evidence>
<dbReference type="GO" id="GO:0044772">
    <property type="term" value="P:mitotic cell cycle phase transition"/>
    <property type="evidence" value="ECO:0007669"/>
    <property type="project" value="InterPro"/>
</dbReference>
<protein>
    <recommendedName>
        <fullName evidence="10">Cyclin N-terminal domain-containing protein</fullName>
    </recommendedName>
</protein>
<dbReference type="eggNOG" id="KOG0654">
    <property type="taxonomic scope" value="Eukaryota"/>
</dbReference>
<dbReference type="GO" id="GO:0051301">
    <property type="term" value="P:cell division"/>
    <property type="evidence" value="ECO:0007669"/>
    <property type="project" value="UniProtKB-KW"/>
</dbReference>
<keyword evidence="4" id="KW-0131">Cell cycle</keyword>
<evidence type="ECO:0000256" key="2">
    <source>
        <dbReference type="ARBA" id="ARBA00022618"/>
    </source>
</evidence>
<proteinExistence type="inferred from homology"/>
<dbReference type="PANTHER" id="PTHR10177">
    <property type="entry name" value="CYCLINS"/>
    <property type="match status" value="1"/>
</dbReference>
<feature type="domain" description="Cyclin-like" evidence="6">
    <location>
        <begin position="32"/>
        <end position="119"/>
    </location>
</feature>
<dbReference type="InterPro" id="IPR004367">
    <property type="entry name" value="Cyclin_C-dom"/>
</dbReference>
<dbReference type="PIRSF" id="PIRSF001771">
    <property type="entry name" value="Cyclin_A_B_D_E"/>
    <property type="match status" value="1"/>
</dbReference>
<dbReference type="OMA" id="CMENEIL"/>
<keyword evidence="9" id="KW-1185">Reference proteome</keyword>
<dbReference type="Gene3D" id="1.10.472.10">
    <property type="entry name" value="Cyclin-like"/>
    <property type="match status" value="2"/>
</dbReference>
<dbReference type="Pfam" id="PF00134">
    <property type="entry name" value="Cyclin_N"/>
    <property type="match status" value="1"/>
</dbReference>
<evidence type="ECO:0000259" key="6">
    <source>
        <dbReference type="SMART" id="SM00385"/>
    </source>
</evidence>
<evidence type="ECO:0000256" key="4">
    <source>
        <dbReference type="ARBA" id="ARBA00023306"/>
    </source>
</evidence>
<accession>J3LEL9</accession>
<feature type="domain" description="Cyclin-like" evidence="6">
    <location>
        <begin position="136"/>
        <end position="221"/>
    </location>
</feature>
<dbReference type="SMART" id="SM01332">
    <property type="entry name" value="Cyclin_C"/>
    <property type="match status" value="1"/>
</dbReference>
<evidence type="ECO:0000313" key="8">
    <source>
        <dbReference type="EnsemblPlants" id="OB02G30860.1"/>
    </source>
</evidence>
<dbReference type="SUPFAM" id="SSF47954">
    <property type="entry name" value="Cyclin-like"/>
    <property type="match status" value="2"/>
</dbReference>
<comment type="similarity">
    <text evidence="1">Belongs to the cyclin family. Cyclin AB subfamily.</text>
</comment>
<evidence type="ECO:0000256" key="1">
    <source>
        <dbReference type="ARBA" id="ARBA00006955"/>
    </source>
</evidence>
<dbReference type="Pfam" id="PF02984">
    <property type="entry name" value="Cyclin_C"/>
    <property type="match status" value="1"/>
</dbReference>
<dbReference type="InterPro" id="IPR036915">
    <property type="entry name" value="Cyclin-like_sf"/>
</dbReference>
<evidence type="ECO:0000256" key="5">
    <source>
        <dbReference type="RuleBase" id="RU000383"/>
    </source>
</evidence>
<dbReference type="Proteomes" id="UP000006038">
    <property type="component" value="Unassembled WGS sequence"/>
</dbReference>
<dbReference type="HOGENOM" id="CLU_020695_2_4_1"/>
<sequence length="239" mass="27404">MERNTKERPSPHFLEMIQPGYMTVEVRTSMIRFMAGLTKQQDLAAGTLHRAAYYLDRYLSVTPQSDDRMRLCLVGATAVFLAAKYEDRSTVSKLNASAVATYCGYIGETRNRLVACMENEILTALDYNLSGPTAYTFVEHFTRYYGQEMEDQVVQQAAHRLAESTLHDYGFRARSLPSVVAASAIFLARLHVLCERWSKELESLTGYKAIELMDCVCNIYNRIPNPRFQLYREYFLEDP</sequence>
<name>J3LEL9_ORYBR</name>
<dbReference type="InterPro" id="IPR039361">
    <property type="entry name" value="Cyclin"/>
</dbReference>
<dbReference type="AlphaFoldDB" id="J3LEL9"/>
<dbReference type="STRING" id="4533.J3LEL9"/>